<keyword evidence="1" id="KW-0472">Membrane</keyword>
<reference evidence="4 5" key="1">
    <citation type="submission" date="2019-02" db="EMBL/GenBank/DDBJ databases">
        <title>Deep-cultivation of Planctomycetes and their phenomic and genomic characterization uncovers novel biology.</title>
        <authorList>
            <person name="Wiegand S."/>
            <person name="Jogler M."/>
            <person name="Boedeker C."/>
            <person name="Pinto D."/>
            <person name="Vollmers J."/>
            <person name="Rivas-Marin E."/>
            <person name="Kohn T."/>
            <person name="Peeters S.H."/>
            <person name="Heuer A."/>
            <person name="Rast P."/>
            <person name="Oberbeckmann S."/>
            <person name="Bunk B."/>
            <person name="Jeske O."/>
            <person name="Meyerdierks A."/>
            <person name="Storesund J.E."/>
            <person name="Kallscheuer N."/>
            <person name="Luecker S."/>
            <person name="Lage O.M."/>
            <person name="Pohl T."/>
            <person name="Merkel B.J."/>
            <person name="Hornburger P."/>
            <person name="Mueller R.-W."/>
            <person name="Bruemmer F."/>
            <person name="Labrenz M."/>
            <person name="Spormann A.M."/>
            <person name="Op Den Camp H."/>
            <person name="Overmann J."/>
            <person name="Amann R."/>
            <person name="Jetten M.S.M."/>
            <person name="Mascher T."/>
            <person name="Medema M.H."/>
            <person name="Devos D.P."/>
            <person name="Kaster A.-K."/>
            <person name="Ovreas L."/>
            <person name="Rohde M."/>
            <person name="Galperin M.Y."/>
            <person name="Jogler C."/>
        </authorList>
    </citation>
    <scope>NUCLEOTIDE SEQUENCE [LARGE SCALE GENOMIC DNA]</scope>
    <source>
        <strain evidence="4 5">KOR42</strain>
    </source>
</reference>
<evidence type="ECO:0008006" key="6">
    <source>
        <dbReference type="Google" id="ProtNLM"/>
    </source>
</evidence>
<feature type="domain" description="DUF2134" evidence="2">
    <location>
        <begin position="79"/>
        <end position="178"/>
    </location>
</feature>
<evidence type="ECO:0000313" key="5">
    <source>
        <dbReference type="Proteomes" id="UP000317243"/>
    </source>
</evidence>
<evidence type="ECO:0000259" key="2">
    <source>
        <dbReference type="Pfam" id="PF09977"/>
    </source>
</evidence>
<sequence length="392" mass="41734">MKTLQRTRLQPKFQNDRKGAVLIMGIGLLVILFAFTALALDMGYISLSRAELQRSADAAALAANIELYKSWGVGASKTNAEGATAARNAAVAVAAANEAAGRSGTYIDSANDIRFGYRQWDPATSQWSIKWGQTPYNAVEVTARRNTPGSNLGDGPLDLWFAPVIGSRNATTTVKATAAIQPGVTIRNVPNIQAGLLPITLDEPTWNDLILNGVGSDNYHWNDETKTITSGSDGVLEVSLYPYGNQALPPGNRGTVDFGHQGNSTADISRQILHGLNDSDLSYFGGKLDLNALPMILNGDTGLSAGIKDELEAIKGQPRMIPIFTQVSGNGNNANYTIVKFVPIRIMFVRLTGKPSGKTVVIQPAVYTDPSVVGGDTVIRDDSVLAPAGLIH</sequence>
<dbReference type="Pfam" id="PF13400">
    <property type="entry name" value="Tad"/>
    <property type="match status" value="1"/>
</dbReference>
<name>A0A5C5VYC8_9PLAN</name>
<dbReference type="Pfam" id="PF09977">
    <property type="entry name" value="Tad_C"/>
    <property type="match status" value="1"/>
</dbReference>
<accession>A0A5C5VYC8</accession>
<evidence type="ECO:0000313" key="4">
    <source>
        <dbReference type="EMBL" id="TWT43598.1"/>
    </source>
</evidence>
<feature type="transmembrane region" description="Helical" evidence="1">
    <location>
        <begin position="21"/>
        <end position="45"/>
    </location>
</feature>
<proteinExistence type="predicted"/>
<evidence type="ECO:0000259" key="3">
    <source>
        <dbReference type="Pfam" id="PF13400"/>
    </source>
</evidence>
<comment type="caution">
    <text evidence="4">The sequence shown here is derived from an EMBL/GenBank/DDBJ whole genome shotgun (WGS) entry which is preliminary data.</text>
</comment>
<keyword evidence="5" id="KW-1185">Reference proteome</keyword>
<keyword evidence="1" id="KW-1133">Transmembrane helix</keyword>
<gene>
    <name evidence="4" type="ORF">KOR42_44160</name>
</gene>
<dbReference type="InterPro" id="IPR018705">
    <property type="entry name" value="DUF2134_membrane"/>
</dbReference>
<dbReference type="InterPro" id="IPR028087">
    <property type="entry name" value="Tad_N"/>
</dbReference>
<protein>
    <recommendedName>
        <fullName evidence="6">Flp pilus-assembly TadG-like N-terminal domain-containing protein</fullName>
    </recommendedName>
</protein>
<dbReference type="EMBL" id="SIHI01000030">
    <property type="protein sequence ID" value="TWT43598.1"/>
    <property type="molecule type" value="Genomic_DNA"/>
</dbReference>
<dbReference type="RefSeq" id="WP_197441411.1">
    <property type="nucleotide sequence ID" value="NZ_SIHI01000030.1"/>
</dbReference>
<dbReference type="Proteomes" id="UP000317243">
    <property type="component" value="Unassembled WGS sequence"/>
</dbReference>
<evidence type="ECO:0000256" key="1">
    <source>
        <dbReference type="SAM" id="Phobius"/>
    </source>
</evidence>
<organism evidence="4 5">
    <name type="scientific">Thalassoglobus neptunius</name>
    <dbReference type="NCBI Taxonomy" id="1938619"/>
    <lineage>
        <taxon>Bacteria</taxon>
        <taxon>Pseudomonadati</taxon>
        <taxon>Planctomycetota</taxon>
        <taxon>Planctomycetia</taxon>
        <taxon>Planctomycetales</taxon>
        <taxon>Planctomycetaceae</taxon>
        <taxon>Thalassoglobus</taxon>
    </lineage>
</organism>
<feature type="domain" description="Putative Flp pilus-assembly TadG-like N-terminal" evidence="3">
    <location>
        <begin position="19"/>
        <end position="63"/>
    </location>
</feature>
<dbReference type="AlphaFoldDB" id="A0A5C5VYC8"/>
<keyword evidence="1" id="KW-0812">Transmembrane</keyword>